<dbReference type="InParanoid" id="A0A1X7TW07"/>
<keyword evidence="2" id="KW-0812">Transmembrane</keyword>
<reference evidence="3" key="1">
    <citation type="submission" date="2017-05" db="UniProtKB">
        <authorList>
            <consortium name="EnsemblMetazoa"/>
        </authorList>
    </citation>
    <scope>IDENTIFICATION</scope>
</reference>
<dbReference type="AlphaFoldDB" id="A0A1X7TW07"/>
<organism evidence="3">
    <name type="scientific">Amphimedon queenslandica</name>
    <name type="common">Sponge</name>
    <dbReference type="NCBI Taxonomy" id="400682"/>
    <lineage>
        <taxon>Eukaryota</taxon>
        <taxon>Metazoa</taxon>
        <taxon>Porifera</taxon>
        <taxon>Demospongiae</taxon>
        <taxon>Heteroscleromorpha</taxon>
        <taxon>Haplosclerida</taxon>
        <taxon>Niphatidae</taxon>
        <taxon>Amphimedon</taxon>
    </lineage>
</organism>
<accession>A0A1X7TW07</accession>
<sequence>EAPVPGPSRCHTVGITLLSSLFLASFQNSYLHQKSKHKKHRRRASEEETDHHKTHSTKRSTLTHYSTKCFLNGGD</sequence>
<feature type="transmembrane region" description="Helical" evidence="2">
    <location>
        <begin position="12"/>
        <end position="31"/>
    </location>
</feature>
<keyword evidence="2" id="KW-0472">Membrane</keyword>
<proteinExistence type="predicted"/>
<name>A0A1X7TW07_AMPQE</name>
<feature type="region of interest" description="Disordered" evidence="1">
    <location>
        <begin position="33"/>
        <end position="75"/>
    </location>
</feature>
<feature type="compositionally biased region" description="Basic residues" evidence="1">
    <location>
        <begin position="33"/>
        <end position="43"/>
    </location>
</feature>
<dbReference type="EnsemblMetazoa" id="Aqu2.1.19575_001">
    <property type="protein sequence ID" value="Aqu2.1.19575_001"/>
    <property type="gene ID" value="Aqu2.1.19575"/>
</dbReference>
<keyword evidence="2" id="KW-1133">Transmembrane helix</keyword>
<evidence type="ECO:0000313" key="3">
    <source>
        <dbReference type="EnsemblMetazoa" id="Aqu2.1.19575_001"/>
    </source>
</evidence>
<evidence type="ECO:0000256" key="1">
    <source>
        <dbReference type="SAM" id="MobiDB-lite"/>
    </source>
</evidence>
<evidence type="ECO:0000256" key="2">
    <source>
        <dbReference type="SAM" id="Phobius"/>
    </source>
</evidence>
<protein>
    <submittedName>
        <fullName evidence="3">Uncharacterized protein</fullName>
    </submittedName>
</protein>